<organism evidence="9 10">
    <name type="scientific">Criibacterium bergeronii</name>
    <dbReference type="NCBI Taxonomy" id="1871336"/>
    <lineage>
        <taxon>Bacteria</taxon>
        <taxon>Bacillati</taxon>
        <taxon>Bacillota</taxon>
        <taxon>Clostridia</taxon>
        <taxon>Peptostreptococcales</taxon>
        <taxon>Filifactoraceae</taxon>
        <taxon>Criibacterium</taxon>
    </lineage>
</organism>
<proteinExistence type="inferred from homology"/>
<feature type="domain" description="Flagellar assembly protein FliH/Type III secretion system HrpE" evidence="8">
    <location>
        <begin position="137"/>
        <end position="258"/>
    </location>
</feature>
<dbReference type="EMBL" id="MBEW02000001">
    <property type="protein sequence ID" value="RDY22144.1"/>
    <property type="molecule type" value="Genomic_DNA"/>
</dbReference>
<evidence type="ECO:0000256" key="7">
    <source>
        <dbReference type="SAM" id="Coils"/>
    </source>
</evidence>
<evidence type="ECO:0000256" key="1">
    <source>
        <dbReference type="ARBA" id="ARBA00003041"/>
    </source>
</evidence>
<dbReference type="InterPro" id="IPR051472">
    <property type="entry name" value="T3SS_Stator/FliH"/>
</dbReference>
<sequence length="271" mass="31215">MARLIKSGYVEMKDKVIIGIQKDEKKDFLPDKSSENFSENVNENLKATEAEENQAKEKIQKLEQLKKKLENEAQELSKNTRQLADQMLQDANEEARRIIEEARDKAKQSYREKIEQAIQDGKKSVIEKYDSLLKEGKEVIEQAETYKKSTIENSEKDIINLVLKCVEKIIREKIEKDDQIVTNVIMSAIADFHSRSSLLIKISSEDFGSTKLLRDKILGTFPTVKDIQFKIMDGYKKGDIEIESVEGTVNPSIEKQIIKLREEFNKLIEGE</sequence>
<gene>
    <name evidence="9" type="ORF">BBG48_000030</name>
</gene>
<keyword evidence="4" id="KW-1005">Bacterial flagellum biogenesis</keyword>
<comment type="similarity">
    <text evidence="2">Belongs to the FliH family.</text>
</comment>
<keyword evidence="10" id="KW-1185">Reference proteome</keyword>
<protein>
    <submittedName>
        <fullName evidence="9">Flagellar biosynthesis protein</fullName>
    </submittedName>
</protein>
<evidence type="ECO:0000256" key="6">
    <source>
        <dbReference type="ARBA" id="ARBA00023225"/>
    </source>
</evidence>
<keyword evidence="7" id="KW-0175">Coiled coil</keyword>
<keyword evidence="9" id="KW-0282">Flagellum</keyword>
<keyword evidence="3" id="KW-0813">Transport</keyword>
<dbReference type="Pfam" id="PF02108">
    <property type="entry name" value="FliH"/>
    <property type="match status" value="1"/>
</dbReference>
<dbReference type="PANTHER" id="PTHR34982">
    <property type="entry name" value="YOP PROTEINS TRANSLOCATION PROTEIN L"/>
    <property type="match status" value="1"/>
</dbReference>
<dbReference type="GO" id="GO:0015031">
    <property type="term" value="P:protein transport"/>
    <property type="evidence" value="ECO:0007669"/>
    <property type="project" value="UniProtKB-KW"/>
</dbReference>
<dbReference type="CDD" id="cd06503">
    <property type="entry name" value="ATP-synt_Fo_b"/>
    <property type="match status" value="1"/>
</dbReference>
<dbReference type="Proteomes" id="UP000093352">
    <property type="component" value="Unassembled WGS sequence"/>
</dbReference>
<evidence type="ECO:0000313" key="9">
    <source>
        <dbReference type="EMBL" id="RDY22144.1"/>
    </source>
</evidence>
<name>A0A371INS1_9FIRM</name>
<dbReference type="STRING" id="1871336.BBG48_00330"/>
<evidence type="ECO:0000256" key="2">
    <source>
        <dbReference type="ARBA" id="ARBA00006602"/>
    </source>
</evidence>
<keyword evidence="6" id="KW-1006">Bacterial flagellum protein export</keyword>
<evidence type="ECO:0000256" key="4">
    <source>
        <dbReference type="ARBA" id="ARBA00022795"/>
    </source>
</evidence>
<dbReference type="AlphaFoldDB" id="A0A371INS1"/>
<comment type="caution">
    <text evidence="9">The sequence shown here is derived from an EMBL/GenBank/DDBJ whole genome shotgun (WGS) entry which is preliminary data.</text>
</comment>
<dbReference type="RefSeq" id="WP_068911429.1">
    <property type="nucleotide sequence ID" value="NZ_MBEW02000001.1"/>
</dbReference>
<keyword evidence="5" id="KW-0653">Protein transport</keyword>
<reference evidence="9 10" key="1">
    <citation type="journal article" date="2016" name="Genome Announc.">
        <title>Draft Genome Sequence of Criibacterium bergeronii gen. nov., sp. nov., Strain CCRI-22567T, Isolated from a Vaginal Sample from a Woman with Bacterial Vaginosis.</title>
        <authorList>
            <person name="Maheux A.F."/>
            <person name="Berube E."/>
            <person name="Boudreau D.K."/>
            <person name="Raymond F."/>
            <person name="Corbeil J."/>
            <person name="Roy P.H."/>
            <person name="Boissinot M."/>
            <person name="Omar R.F."/>
        </authorList>
    </citation>
    <scope>NUCLEOTIDE SEQUENCE [LARGE SCALE GENOMIC DNA]</scope>
    <source>
        <strain evidence="9 10">CCRI-22567</strain>
    </source>
</reference>
<evidence type="ECO:0000313" key="10">
    <source>
        <dbReference type="Proteomes" id="UP000093352"/>
    </source>
</evidence>
<dbReference type="PANTHER" id="PTHR34982:SF1">
    <property type="entry name" value="FLAGELLAR ASSEMBLY PROTEIN FLIH"/>
    <property type="match status" value="1"/>
</dbReference>
<comment type="function">
    <text evidence="1">Needed for flagellar regrowth and assembly.</text>
</comment>
<keyword evidence="9" id="KW-0966">Cell projection</keyword>
<evidence type="ECO:0000259" key="8">
    <source>
        <dbReference type="Pfam" id="PF02108"/>
    </source>
</evidence>
<dbReference type="InterPro" id="IPR018035">
    <property type="entry name" value="Flagellar_FliH/T3SS_HrpE"/>
</dbReference>
<evidence type="ECO:0000256" key="5">
    <source>
        <dbReference type="ARBA" id="ARBA00022927"/>
    </source>
</evidence>
<accession>A0A371INS1</accession>
<feature type="coiled-coil region" evidence="7">
    <location>
        <begin position="38"/>
        <end position="112"/>
    </location>
</feature>
<evidence type="ECO:0000256" key="3">
    <source>
        <dbReference type="ARBA" id="ARBA00022448"/>
    </source>
</evidence>
<keyword evidence="9" id="KW-0969">Cilium</keyword>
<dbReference type="GO" id="GO:0044781">
    <property type="term" value="P:bacterial-type flagellum organization"/>
    <property type="evidence" value="ECO:0007669"/>
    <property type="project" value="UniProtKB-KW"/>
</dbReference>
<dbReference type="GO" id="GO:0005829">
    <property type="term" value="C:cytosol"/>
    <property type="evidence" value="ECO:0007669"/>
    <property type="project" value="TreeGrafter"/>
</dbReference>